<proteinExistence type="inferred from homology"/>
<organism evidence="11 12">
    <name type="scientific">Alpinimonas psychrophila</name>
    <dbReference type="NCBI Taxonomy" id="748908"/>
    <lineage>
        <taxon>Bacteria</taxon>
        <taxon>Bacillati</taxon>
        <taxon>Actinomycetota</taxon>
        <taxon>Actinomycetes</taxon>
        <taxon>Micrococcales</taxon>
        <taxon>Microbacteriaceae</taxon>
        <taxon>Alpinimonas</taxon>
    </lineage>
</organism>
<keyword evidence="5" id="KW-0067">ATP-binding</keyword>
<dbReference type="InterPro" id="IPR036651">
    <property type="entry name" value="Gln_synt_N_sf"/>
</dbReference>
<dbReference type="SMART" id="SM01230">
    <property type="entry name" value="Gln-synt_C"/>
    <property type="match status" value="1"/>
</dbReference>
<evidence type="ECO:0000256" key="1">
    <source>
        <dbReference type="ARBA" id="ARBA00001946"/>
    </source>
</evidence>
<dbReference type="SUPFAM" id="SSF55931">
    <property type="entry name" value="Glutamine synthetase/guanido kinase"/>
    <property type="match status" value="1"/>
</dbReference>
<feature type="domain" description="GS catalytic" evidence="10">
    <location>
        <begin position="122"/>
        <end position="448"/>
    </location>
</feature>
<evidence type="ECO:0000313" key="11">
    <source>
        <dbReference type="EMBL" id="MBA8829877.1"/>
    </source>
</evidence>
<dbReference type="InterPro" id="IPR008147">
    <property type="entry name" value="Gln_synt_N"/>
</dbReference>
<dbReference type="GO" id="GO:0006542">
    <property type="term" value="P:glutamine biosynthetic process"/>
    <property type="evidence" value="ECO:0007669"/>
    <property type="project" value="InterPro"/>
</dbReference>
<dbReference type="Pfam" id="PF00120">
    <property type="entry name" value="Gln-synt_C"/>
    <property type="match status" value="1"/>
</dbReference>
<evidence type="ECO:0000313" key="12">
    <source>
        <dbReference type="Proteomes" id="UP000524237"/>
    </source>
</evidence>
<comment type="caution">
    <text evidence="11">The sequence shown here is derived from an EMBL/GenBank/DDBJ whole genome shotgun (WGS) entry which is preliminary data.</text>
</comment>
<evidence type="ECO:0000256" key="7">
    <source>
        <dbReference type="PROSITE-ProRule" id="PRU01330"/>
    </source>
</evidence>
<dbReference type="PANTHER" id="PTHR43785">
    <property type="entry name" value="GAMMA-GLUTAMYLPUTRESCINE SYNTHETASE"/>
    <property type="match status" value="1"/>
</dbReference>
<reference evidence="11 12" key="1">
    <citation type="submission" date="2020-07" db="EMBL/GenBank/DDBJ databases">
        <title>Sequencing the genomes of 1000 actinobacteria strains.</title>
        <authorList>
            <person name="Klenk H.-P."/>
        </authorList>
    </citation>
    <scope>NUCLEOTIDE SEQUENCE [LARGE SCALE GENOMIC DNA]</scope>
    <source>
        <strain evidence="11 12">DSM 23737</strain>
    </source>
</reference>
<dbReference type="PROSITE" id="PS51987">
    <property type="entry name" value="GS_CATALYTIC"/>
    <property type="match status" value="1"/>
</dbReference>
<evidence type="ECO:0000256" key="5">
    <source>
        <dbReference type="ARBA" id="ARBA00022840"/>
    </source>
</evidence>
<dbReference type="GO" id="GO:0004356">
    <property type="term" value="F:glutamine synthetase activity"/>
    <property type="evidence" value="ECO:0007669"/>
    <property type="project" value="UniProtKB-EC"/>
</dbReference>
<feature type="domain" description="GS beta-grasp" evidence="9">
    <location>
        <begin position="22"/>
        <end position="115"/>
    </location>
</feature>
<dbReference type="InterPro" id="IPR014746">
    <property type="entry name" value="Gln_synth/guanido_kin_cat_dom"/>
</dbReference>
<keyword evidence="3 11" id="KW-0436">Ligase</keyword>
<dbReference type="GO" id="GO:0005524">
    <property type="term" value="F:ATP binding"/>
    <property type="evidence" value="ECO:0007669"/>
    <property type="project" value="UniProtKB-KW"/>
</dbReference>
<evidence type="ECO:0000256" key="4">
    <source>
        <dbReference type="ARBA" id="ARBA00022741"/>
    </source>
</evidence>
<evidence type="ECO:0000256" key="6">
    <source>
        <dbReference type="ARBA" id="ARBA00022842"/>
    </source>
</evidence>
<dbReference type="AlphaFoldDB" id="A0A7W3PPT9"/>
<dbReference type="Proteomes" id="UP000524237">
    <property type="component" value="Unassembled WGS sequence"/>
</dbReference>
<accession>A0A7W3PPT9</accession>
<dbReference type="SUPFAM" id="SSF54368">
    <property type="entry name" value="Glutamine synthetase, N-terminal domain"/>
    <property type="match status" value="1"/>
</dbReference>
<dbReference type="RefSeq" id="WP_182485298.1">
    <property type="nucleotide sequence ID" value="NZ_JACGWU010000008.1"/>
</dbReference>
<evidence type="ECO:0000256" key="3">
    <source>
        <dbReference type="ARBA" id="ARBA00022598"/>
    </source>
</evidence>
<dbReference type="Gene3D" id="3.30.590.10">
    <property type="entry name" value="Glutamine synthetase/guanido kinase, catalytic domain"/>
    <property type="match status" value="1"/>
</dbReference>
<dbReference type="EMBL" id="JACGWU010000008">
    <property type="protein sequence ID" value="MBA8829877.1"/>
    <property type="molecule type" value="Genomic_DNA"/>
</dbReference>
<name>A0A7W3PPT9_9MICO</name>
<dbReference type="Gene3D" id="3.10.20.70">
    <property type="entry name" value="Glutamine synthetase, N-terminal domain"/>
    <property type="match status" value="1"/>
</dbReference>
<comment type="similarity">
    <text evidence="2 7 8">Belongs to the glutamine synthetase family.</text>
</comment>
<dbReference type="InterPro" id="IPR027303">
    <property type="entry name" value="Gln_synth_gly_rich_site"/>
</dbReference>
<dbReference type="EC" id="6.3.1.2" evidence="11"/>
<protein>
    <submittedName>
        <fullName evidence="11">Glutamine synthetase</fullName>
        <ecNumber evidence="11">6.3.1.2</ecNumber>
    </submittedName>
</protein>
<gene>
    <name evidence="11" type="ORF">FB555_002003</name>
</gene>
<dbReference type="InterPro" id="IPR008146">
    <property type="entry name" value="Gln_synth_cat_dom"/>
</dbReference>
<keyword evidence="6" id="KW-0460">Magnesium</keyword>
<dbReference type="PANTHER" id="PTHR43785:SF12">
    <property type="entry name" value="TYPE-1 GLUTAMINE SYNTHETASE 2"/>
    <property type="match status" value="1"/>
</dbReference>
<evidence type="ECO:0000259" key="10">
    <source>
        <dbReference type="PROSITE" id="PS51987"/>
    </source>
</evidence>
<comment type="cofactor">
    <cofactor evidence="1">
        <name>Mg(2+)</name>
        <dbReference type="ChEBI" id="CHEBI:18420"/>
    </cofactor>
</comment>
<dbReference type="PROSITE" id="PS00181">
    <property type="entry name" value="GLNA_ATP"/>
    <property type="match status" value="1"/>
</dbReference>
<keyword evidence="4" id="KW-0547">Nucleotide-binding</keyword>
<evidence type="ECO:0000259" key="9">
    <source>
        <dbReference type="PROSITE" id="PS51986"/>
    </source>
</evidence>
<evidence type="ECO:0000256" key="2">
    <source>
        <dbReference type="ARBA" id="ARBA00009897"/>
    </source>
</evidence>
<dbReference type="PROSITE" id="PS51986">
    <property type="entry name" value="GS_BETA_GRASP"/>
    <property type="match status" value="1"/>
</dbReference>
<keyword evidence="12" id="KW-1185">Reference proteome</keyword>
<sequence>MASHTTAAPQTMADCAKIIADNNIHTVECLFTDTWGIPRGKRLPVAQFLSGAGFSIAAVAFSWNFRSDIEPTPWAELDSEFPDMKAVPDLQSFRLAGWSEGMATVMCDMTDGHSGEPIALDGRGMVKKTIAQYRQLGYEINLATELEFHLFDEDWTPISDKSFCYSMDRADELEAVIGGIRKALTDSGIEVEASNVEYGPSQVEINLKYDRALAMLDNTILFRHIVRRVARQHGLNATFMAKPINGGAGSGMHVHQSITDGNGKNLFAAKDSSDHPVHSDLMRRYLSGVMAHHLDLQLIALPTINDYKRIVDYSFSPTQVCWGLDNRLVGVRCITDAGPGTRLEVRWAAADANPYLVAQGYLQAGLDGILNDLPLQQASSGDPHADVSLTRVAPSLDTALQNFTASTWNVTCFGQDFVDTYSVMQANELASFAAWVTDWETQRYRDVI</sequence>
<evidence type="ECO:0000256" key="8">
    <source>
        <dbReference type="RuleBase" id="RU000384"/>
    </source>
</evidence>